<accession>A0A0C5W5R2</accession>
<organism evidence="2 3">
    <name type="scientific">Gynuella sunshinyii YC6258</name>
    <dbReference type="NCBI Taxonomy" id="1445510"/>
    <lineage>
        <taxon>Bacteria</taxon>
        <taxon>Pseudomonadati</taxon>
        <taxon>Pseudomonadota</taxon>
        <taxon>Gammaproteobacteria</taxon>
        <taxon>Oceanospirillales</taxon>
        <taxon>Saccharospirillaceae</taxon>
        <taxon>Gynuella</taxon>
    </lineage>
</organism>
<feature type="transmembrane region" description="Helical" evidence="1">
    <location>
        <begin position="20"/>
        <end position="39"/>
    </location>
</feature>
<protein>
    <submittedName>
        <fullName evidence="2">Uncharacterized protein</fullName>
    </submittedName>
</protein>
<dbReference type="KEGG" id="gsn:YC6258_05920"/>
<keyword evidence="1" id="KW-1133">Transmembrane helix</keyword>
<dbReference type="AlphaFoldDB" id="A0A0C5W5R2"/>
<gene>
    <name evidence="2" type="ORF">YC6258_05920</name>
</gene>
<dbReference type="EMBL" id="CP007142">
    <property type="protein sequence ID" value="AJQ97944.1"/>
    <property type="molecule type" value="Genomic_DNA"/>
</dbReference>
<reference evidence="2 3" key="1">
    <citation type="submission" date="2014-01" db="EMBL/GenBank/DDBJ databases">
        <title>Full genme sequencing of cellulolytic bacterium Gynuella sunshinyii YC6258T gen. nov., sp. nov.</title>
        <authorList>
            <person name="Khan H."/>
            <person name="Chung E.J."/>
            <person name="Chung Y.R."/>
        </authorList>
    </citation>
    <scope>NUCLEOTIDE SEQUENCE [LARGE SCALE GENOMIC DNA]</scope>
    <source>
        <strain evidence="2 3">YC6258</strain>
    </source>
</reference>
<name>A0A0C5W5R2_9GAMM</name>
<keyword evidence="1" id="KW-0472">Membrane</keyword>
<evidence type="ECO:0000313" key="3">
    <source>
        <dbReference type="Proteomes" id="UP000032266"/>
    </source>
</evidence>
<feature type="transmembrane region" description="Helical" evidence="1">
    <location>
        <begin position="92"/>
        <end position="114"/>
    </location>
</feature>
<proteinExistence type="predicted"/>
<keyword evidence="3" id="KW-1185">Reference proteome</keyword>
<dbReference type="HOGENOM" id="CLU_149941_0_0_6"/>
<evidence type="ECO:0000313" key="2">
    <source>
        <dbReference type="EMBL" id="AJQ97944.1"/>
    </source>
</evidence>
<feature type="transmembrane region" description="Helical" evidence="1">
    <location>
        <begin position="51"/>
        <end position="72"/>
    </location>
</feature>
<evidence type="ECO:0000256" key="1">
    <source>
        <dbReference type="SAM" id="Phobius"/>
    </source>
</evidence>
<keyword evidence="1" id="KW-0812">Transmembrane</keyword>
<sequence length="123" mass="13806">MGYFIPVDSGHSSSNSFFNAFSWLGLPIYLSPYVLVFGLNNIKATKSALTVSIVLFILVSCLFIYALIIGSYDEKTGEYWILRHIDQLQQEPGWLFLFLGSALLIVTPESLAVLRKTPNRRTA</sequence>
<dbReference type="Proteomes" id="UP000032266">
    <property type="component" value="Chromosome"/>
</dbReference>
<dbReference type="RefSeq" id="WP_144407757.1">
    <property type="nucleotide sequence ID" value="NZ_CP007142.1"/>
</dbReference>